<dbReference type="Proteomes" id="UP001614394">
    <property type="component" value="Unassembled WGS sequence"/>
</dbReference>
<comment type="caution">
    <text evidence="1">The sequence shown here is derived from an EMBL/GenBank/DDBJ whole genome shotgun (WGS) entry which is preliminary data.</text>
</comment>
<evidence type="ECO:0008006" key="3">
    <source>
        <dbReference type="Google" id="ProtNLM"/>
    </source>
</evidence>
<gene>
    <name evidence="1" type="ORF">ACIGXA_09465</name>
</gene>
<accession>A0ABW8C2U3</accession>
<evidence type="ECO:0000313" key="1">
    <source>
        <dbReference type="EMBL" id="MFI9100744.1"/>
    </source>
</evidence>
<name>A0ABW8C2U3_9ACTN</name>
<proteinExistence type="predicted"/>
<dbReference type="RefSeq" id="WP_399646308.1">
    <property type="nucleotide sequence ID" value="NZ_JBITYG010000002.1"/>
</dbReference>
<protein>
    <recommendedName>
        <fullName evidence="3">WXG100 family type VII secretion target</fullName>
    </recommendedName>
</protein>
<keyword evidence="2" id="KW-1185">Reference proteome</keyword>
<organism evidence="1 2">
    <name type="scientific">Streptomyces fildesensis</name>
    <dbReference type="NCBI Taxonomy" id="375757"/>
    <lineage>
        <taxon>Bacteria</taxon>
        <taxon>Bacillati</taxon>
        <taxon>Actinomycetota</taxon>
        <taxon>Actinomycetes</taxon>
        <taxon>Kitasatosporales</taxon>
        <taxon>Streptomycetaceae</taxon>
        <taxon>Streptomyces</taxon>
    </lineage>
</organism>
<sequence>MSDLVVNADLLMESITSLHTIKYEFEHTSEHQHDLADDWGSGDIAHAMNSFAGNWNYHRKQLLSSIEAVGEMAEKSHEAFDDVDTKLEKGLTSGGRN</sequence>
<evidence type="ECO:0000313" key="2">
    <source>
        <dbReference type="Proteomes" id="UP001614394"/>
    </source>
</evidence>
<reference evidence="1 2" key="1">
    <citation type="submission" date="2024-10" db="EMBL/GenBank/DDBJ databases">
        <title>The Natural Products Discovery Center: Release of the First 8490 Sequenced Strains for Exploring Actinobacteria Biosynthetic Diversity.</title>
        <authorList>
            <person name="Kalkreuter E."/>
            <person name="Kautsar S.A."/>
            <person name="Yang D."/>
            <person name="Bader C.D."/>
            <person name="Teijaro C.N."/>
            <person name="Fluegel L."/>
            <person name="Davis C.M."/>
            <person name="Simpson J.R."/>
            <person name="Lauterbach L."/>
            <person name="Steele A.D."/>
            <person name="Gui C."/>
            <person name="Meng S."/>
            <person name="Li G."/>
            <person name="Viehrig K."/>
            <person name="Ye F."/>
            <person name="Su P."/>
            <person name="Kiefer A.F."/>
            <person name="Nichols A."/>
            <person name="Cepeda A.J."/>
            <person name="Yan W."/>
            <person name="Fan B."/>
            <person name="Jiang Y."/>
            <person name="Adhikari A."/>
            <person name="Zheng C.-J."/>
            <person name="Schuster L."/>
            <person name="Cowan T.M."/>
            <person name="Smanski M.J."/>
            <person name="Chevrette M.G."/>
            <person name="De Carvalho L.P.S."/>
            <person name="Shen B."/>
        </authorList>
    </citation>
    <scope>NUCLEOTIDE SEQUENCE [LARGE SCALE GENOMIC DNA]</scope>
    <source>
        <strain evidence="1 2">NPDC053399</strain>
    </source>
</reference>
<dbReference type="EMBL" id="JBITYG010000002">
    <property type="protein sequence ID" value="MFI9100744.1"/>
    <property type="molecule type" value="Genomic_DNA"/>
</dbReference>